<evidence type="ECO:0000256" key="4">
    <source>
        <dbReference type="ARBA" id="ARBA00022982"/>
    </source>
</evidence>
<evidence type="ECO:0000259" key="9">
    <source>
        <dbReference type="PROSITE" id="PS51007"/>
    </source>
</evidence>
<name>A0A927CX59_9BACI</name>
<comment type="PTM">
    <text evidence="6">Binds 1 heme c group covalently per subunit.</text>
</comment>
<gene>
    <name evidence="10" type="ORF">IEO70_04355</name>
</gene>
<keyword evidence="11" id="KW-1185">Reference proteome</keyword>
<organism evidence="10 11">
    <name type="scientific">Peribacillus faecalis</name>
    <dbReference type="NCBI Taxonomy" id="2772559"/>
    <lineage>
        <taxon>Bacteria</taxon>
        <taxon>Bacillati</taxon>
        <taxon>Bacillota</taxon>
        <taxon>Bacilli</taxon>
        <taxon>Bacillales</taxon>
        <taxon>Bacillaceae</taxon>
        <taxon>Peribacillus</taxon>
    </lineage>
</organism>
<protein>
    <submittedName>
        <fullName evidence="10">Cytochrome c</fullName>
    </submittedName>
</protein>
<dbReference type="PIRSF" id="PIRSF000025">
    <property type="entry name" value="Cytc_Bsub_c550"/>
    <property type="match status" value="1"/>
</dbReference>
<keyword evidence="2 6" id="KW-0349">Heme</keyword>
<dbReference type="InterPro" id="IPR036909">
    <property type="entry name" value="Cyt_c-like_dom_sf"/>
</dbReference>
<accession>A0A927CX59</accession>
<reference evidence="10" key="1">
    <citation type="submission" date="2020-09" db="EMBL/GenBank/DDBJ databases">
        <title>Bacillus faecalis sp. nov., a moderately halophilic bacterium isolated from cow faeces.</title>
        <authorList>
            <person name="Jiang L."/>
            <person name="Lee J."/>
        </authorList>
    </citation>
    <scope>NUCLEOTIDE SEQUENCE</scope>
    <source>
        <strain evidence="10">AGMB 02131</strain>
    </source>
</reference>
<comment type="caution">
    <text evidence="10">The sequence shown here is derived from an EMBL/GenBank/DDBJ whole genome shotgun (WGS) entry which is preliminary data.</text>
</comment>
<sequence>MKNNPVIPFVLIMVMGIALMFTLSFVGLNQEAATEEEGGSNGEQVAGTPEELYQSAGCINCHGGNQEGMGGFPALTGVGDKLSADEIKEILRNGKGSMPGGLVPEEQIDSMTEWLSSL</sequence>
<dbReference type="Proteomes" id="UP000602076">
    <property type="component" value="Unassembled WGS sequence"/>
</dbReference>
<feature type="binding site" description="covalent" evidence="6">
    <location>
        <position position="58"/>
    </location>
    <ligand>
        <name>heme c</name>
        <dbReference type="ChEBI" id="CHEBI:61717"/>
    </ligand>
</feature>
<evidence type="ECO:0000256" key="5">
    <source>
        <dbReference type="ARBA" id="ARBA00023004"/>
    </source>
</evidence>
<feature type="transmembrane region" description="Helical" evidence="8">
    <location>
        <begin position="6"/>
        <end position="28"/>
    </location>
</feature>
<dbReference type="InterPro" id="IPR009056">
    <property type="entry name" value="Cyt_c-like_dom"/>
</dbReference>
<dbReference type="PROSITE" id="PS51007">
    <property type="entry name" value="CYTC"/>
    <property type="match status" value="1"/>
</dbReference>
<keyword evidence="8" id="KW-1133">Transmembrane helix</keyword>
<evidence type="ECO:0000256" key="1">
    <source>
        <dbReference type="ARBA" id="ARBA00022448"/>
    </source>
</evidence>
<evidence type="ECO:0000256" key="3">
    <source>
        <dbReference type="ARBA" id="ARBA00022723"/>
    </source>
</evidence>
<dbReference type="Pfam" id="PF13442">
    <property type="entry name" value="Cytochrome_CBB3"/>
    <property type="match status" value="1"/>
</dbReference>
<keyword evidence="8" id="KW-0812">Transmembrane</keyword>
<dbReference type="InterPro" id="IPR051811">
    <property type="entry name" value="Cytochrome_c550/c551-like"/>
</dbReference>
<evidence type="ECO:0000256" key="2">
    <source>
        <dbReference type="ARBA" id="ARBA00022617"/>
    </source>
</evidence>
<dbReference type="GO" id="GO:0005506">
    <property type="term" value="F:iron ion binding"/>
    <property type="evidence" value="ECO:0007669"/>
    <property type="project" value="InterPro"/>
</dbReference>
<evidence type="ECO:0000313" key="11">
    <source>
        <dbReference type="Proteomes" id="UP000602076"/>
    </source>
</evidence>
<keyword evidence="1" id="KW-0813">Transport</keyword>
<evidence type="ECO:0000256" key="6">
    <source>
        <dbReference type="PIRSR" id="PIRSR000025-1"/>
    </source>
</evidence>
<dbReference type="PANTHER" id="PTHR37823:SF2">
    <property type="entry name" value="CYTOCHROME C-550"/>
    <property type="match status" value="1"/>
</dbReference>
<dbReference type="NCBIfam" id="NF045773">
    <property type="entry name" value="cytochro_C550"/>
    <property type="match status" value="1"/>
</dbReference>
<dbReference type="AlphaFoldDB" id="A0A927CX59"/>
<keyword evidence="4" id="KW-0249">Electron transport</keyword>
<dbReference type="RefSeq" id="WP_190997137.1">
    <property type="nucleotide sequence ID" value="NZ_JACXSI010000008.1"/>
</dbReference>
<dbReference type="Gene3D" id="1.10.760.10">
    <property type="entry name" value="Cytochrome c-like domain"/>
    <property type="match status" value="1"/>
</dbReference>
<evidence type="ECO:0000256" key="8">
    <source>
        <dbReference type="SAM" id="Phobius"/>
    </source>
</evidence>
<feature type="domain" description="Cytochrome c" evidence="9">
    <location>
        <begin position="37"/>
        <end position="118"/>
    </location>
</feature>
<feature type="binding site" description="axial binding residue" evidence="7">
    <location>
        <position position="62"/>
    </location>
    <ligand>
        <name>heme c</name>
        <dbReference type="ChEBI" id="CHEBI:61717"/>
    </ligand>
    <ligandPart>
        <name>Fe</name>
        <dbReference type="ChEBI" id="CHEBI:18248"/>
    </ligandPart>
</feature>
<dbReference type="GO" id="GO:0016020">
    <property type="term" value="C:membrane"/>
    <property type="evidence" value="ECO:0007669"/>
    <property type="project" value="InterPro"/>
</dbReference>
<dbReference type="InterPro" id="IPR012218">
    <property type="entry name" value="Cyt_c_BACSU-c550-type"/>
</dbReference>
<dbReference type="PANTHER" id="PTHR37823">
    <property type="entry name" value="CYTOCHROME C-553-LIKE"/>
    <property type="match status" value="1"/>
</dbReference>
<feature type="binding site" description="axial binding residue" evidence="7">
    <location>
        <position position="98"/>
    </location>
    <ligand>
        <name>heme c</name>
        <dbReference type="ChEBI" id="CHEBI:61717"/>
    </ligand>
    <ligandPart>
        <name>Fe</name>
        <dbReference type="ChEBI" id="CHEBI:18248"/>
    </ligandPart>
</feature>
<keyword evidence="8" id="KW-0472">Membrane</keyword>
<dbReference type="InterPro" id="IPR054780">
    <property type="entry name" value="Cytochro_C550_firm"/>
</dbReference>
<dbReference type="SUPFAM" id="SSF46626">
    <property type="entry name" value="Cytochrome c"/>
    <property type="match status" value="1"/>
</dbReference>
<evidence type="ECO:0000256" key="7">
    <source>
        <dbReference type="PIRSR" id="PIRSR000025-2"/>
    </source>
</evidence>
<feature type="binding site" description="covalent" evidence="6">
    <location>
        <position position="61"/>
    </location>
    <ligand>
        <name>heme c</name>
        <dbReference type="ChEBI" id="CHEBI:61717"/>
    </ligand>
</feature>
<dbReference type="EMBL" id="JACXSI010000008">
    <property type="protein sequence ID" value="MBD3107590.1"/>
    <property type="molecule type" value="Genomic_DNA"/>
</dbReference>
<keyword evidence="3 7" id="KW-0479">Metal-binding</keyword>
<dbReference type="GO" id="GO:0009055">
    <property type="term" value="F:electron transfer activity"/>
    <property type="evidence" value="ECO:0007669"/>
    <property type="project" value="InterPro"/>
</dbReference>
<evidence type="ECO:0000313" key="10">
    <source>
        <dbReference type="EMBL" id="MBD3107590.1"/>
    </source>
</evidence>
<proteinExistence type="predicted"/>
<dbReference type="GO" id="GO:0020037">
    <property type="term" value="F:heme binding"/>
    <property type="evidence" value="ECO:0007669"/>
    <property type="project" value="InterPro"/>
</dbReference>
<keyword evidence="5 7" id="KW-0408">Iron</keyword>